<dbReference type="SUPFAM" id="SSF56672">
    <property type="entry name" value="DNA/RNA polymerases"/>
    <property type="match status" value="1"/>
</dbReference>
<sequence length="177" mass="20427">MILKRDVAGRIKWYEARLVIRGFLRRMDIDYTETYAPVIRFETIRCAIIYALQRGWAILQFDVNTAFLYGDLAEDFFMEQPPGFGKDPPHYIGRVKKGIYGLKQVPRVWNRTLHKFLPKIELEHLDSDYGLYAGKVGGEMTVLLTVYVDDLLLMKPSDVCAEVKQQLSAEYELTALG</sequence>
<reference evidence="2 3" key="1">
    <citation type="submission" date="2018-08" db="EMBL/GenBank/DDBJ databases">
        <title>Genomic investigation of the strawberry pathogen Phytophthora fragariae indicates pathogenicity is determined by transcriptional variation in three key races.</title>
        <authorList>
            <person name="Adams T.M."/>
            <person name="Armitage A.D."/>
            <person name="Sobczyk M.K."/>
            <person name="Bates H.J."/>
            <person name="Dunwell J.M."/>
            <person name="Nellist C.F."/>
            <person name="Harrison R.J."/>
        </authorList>
    </citation>
    <scope>NUCLEOTIDE SEQUENCE [LARGE SCALE GENOMIC DNA]</scope>
    <source>
        <strain evidence="2 3">SCRP333</strain>
    </source>
</reference>
<dbReference type="Proteomes" id="UP000434957">
    <property type="component" value="Unassembled WGS sequence"/>
</dbReference>
<dbReference type="InterPro" id="IPR043502">
    <property type="entry name" value="DNA/RNA_pol_sf"/>
</dbReference>
<dbReference type="InterPro" id="IPR013103">
    <property type="entry name" value="RVT_2"/>
</dbReference>
<feature type="domain" description="Reverse transcriptase Ty1/copia-type" evidence="1">
    <location>
        <begin position="12"/>
        <end position="177"/>
    </location>
</feature>
<evidence type="ECO:0000313" key="2">
    <source>
        <dbReference type="EMBL" id="KAE9307818.1"/>
    </source>
</evidence>
<evidence type="ECO:0000313" key="3">
    <source>
        <dbReference type="Proteomes" id="UP000434957"/>
    </source>
</evidence>
<protein>
    <recommendedName>
        <fullName evidence="1">Reverse transcriptase Ty1/copia-type domain-containing protein</fullName>
    </recommendedName>
</protein>
<dbReference type="Pfam" id="PF07727">
    <property type="entry name" value="RVT_2"/>
    <property type="match status" value="1"/>
</dbReference>
<proteinExistence type="predicted"/>
<gene>
    <name evidence="2" type="ORF">PR003_g20905</name>
</gene>
<comment type="caution">
    <text evidence="2">The sequence shown here is derived from an EMBL/GenBank/DDBJ whole genome shotgun (WGS) entry which is preliminary data.</text>
</comment>
<organism evidence="2 3">
    <name type="scientific">Phytophthora rubi</name>
    <dbReference type="NCBI Taxonomy" id="129364"/>
    <lineage>
        <taxon>Eukaryota</taxon>
        <taxon>Sar</taxon>
        <taxon>Stramenopiles</taxon>
        <taxon>Oomycota</taxon>
        <taxon>Peronosporomycetes</taxon>
        <taxon>Peronosporales</taxon>
        <taxon>Peronosporaceae</taxon>
        <taxon>Phytophthora</taxon>
    </lineage>
</organism>
<name>A0A6A4DIZ7_9STRA</name>
<accession>A0A6A4DIZ7</accession>
<dbReference type="AlphaFoldDB" id="A0A6A4DIZ7"/>
<keyword evidence="3" id="KW-1185">Reference proteome</keyword>
<dbReference type="EMBL" id="QXFT01001907">
    <property type="protein sequence ID" value="KAE9307818.1"/>
    <property type="molecule type" value="Genomic_DNA"/>
</dbReference>
<evidence type="ECO:0000259" key="1">
    <source>
        <dbReference type="Pfam" id="PF07727"/>
    </source>
</evidence>